<dbReference type="STRING" id="553218.CAMRE0001_2334"/>
<dbReference type="AlphaFoldDB" id="B9D5X2"/>
<comment type="caution">
    <text evidence="1">The sequence shown here is derived from an EMBL/GenBank/DDBJ whole genome shotgun (WGS) entry which is preliminary data.</text>
</comment>
<sequence length="57" mass="6174">MPDLQIVGHGKCAIEILGGKFCFEILLCCISHAPLIKAARICATHGFDVDMDPINFS</sequence>
<protein>
    <submittedName>
        <fullName evidence="1">Uncharacterized protein</fullName>
    </submittedName>
</protein>
<dbReference type="OrthoDB" id="9759544at2"/>
<proteinExistence type="predicted"/>
<dbReference type="Proteomes" id="UP000003082">
    <property type="component" value="Unassembled WGS sequence"/>
</dbReference>
<reference evidence="1 2" key="1">
    <citation type="submission" date="2008-08" db="EMBL/GenBank/DDBJ databases">
        <authorList>
            <person name="Madupu R."/>
            <person name="Durkin A.S."/>
            <person name="Torralba M."/>
            <person name="Methe B."/>
            <person name="Sutton G.G."/>
            <person name="Strausberg R.L."/>
            <person name="Nelson K.E."/>
        </authorList>
    </citation>
    <scope>NUCLEOTIDE SEQUENCE [LARGE SCALE GENOMIC DNA]</scope>
    <source>
        <strain evidence="1 2">RM3267</strain>
    </source>
</reference>
<dbReference type="RefSeq" id="WP_002946111.1">
    <property type="nucleotide sequence ID" value="NZ_ACFU01000048.1"/>
</dbReference>
<evidence type="ECO:0000313" key="1">
    <source>
        <dbReference type="EMBL" id="EEF12604.1"/>
    </source>
</evidence>
<gene>
    <name evidence="1" type="ORF">CAMRE0001_2334</name>
</gene>
<keyword evidence="2" id="KW-1185">Reference proteome</keyword>
<accession>B9D5X2</accession>
<name>B9D5X2_CAMRE</name>
<dbReference type="EMBL" id="ACFU01000048">
    <property type="protein sequence ID" value="EEF12604.1"/>
    <property type="molecule type" value="Genomic_DNA"/>
</dbReference>
<evidence type="ECO:0000313" key="2">
    <source>
        <dbReference type="Proteomes" id="UP000003082"/>
    </source>
</evidence>
<organism evidence="1 2">
    <name type="scientific">Campylobacter rectus RM3267</name>
    <dbReference type="NCBI Taxonomy" id="553218"/>
    <lineage>
        <taxon>Bacteria</taxon>
        <taxon>Pseudomonadati</taxon>
        <taxon>Campylobacterota</taxon>
        <taxon>Epsilonproteobacteria</taxon>
        <taxon>Campylobacterales</taxon>
        <taxon>Campylobacteraceae</taxon>
        <taxon>Campylobacter</taxon>
    </lineage>
</organism>